<protein>
    <submittedName>
        <fullName evidence="2">Protein-tyrosine phosphatase</fullName>
    </submittedName>
</protein>
<evidence type="ECO:0000313" key="2">
    <source>
        <dbReference type="EMBL" id="TDN53824.1"/>
    </source>
</evidence>
<evidence type="ECO:0000259" key="1">
    <source>
        <dbReference type="SMART" id="SM00226"/>
    </source>
</evidence>
<dbReference type="SUPFAM" id="SSF52788">
    <property type="entry name" value="Phosphotyrosine protein phosphatases I"/>
    <property type="match status" value="1"/>
</dbReference>
<organism evidence="2 3">
    <name type="scientific">Azoarcus indigens</name>
    <dbReference type="NCBI Taxonomy" id="29545"/>
    <lineage>
        <taxon>Bacteria</taxon>
        <taxon>Pseudomonadati</taxon>
        <taxon>Pseudomonadota</taxon>
        <taxon>Betaproteobacteria</taxon>
        <taxon>Rhodocyclales</taxon>
        <taxon>Zoogloeaceae</taxon>
        <taxon>Azoarcus</taxon>
    </lineage>
</organism>
<dbReference type="InterPro" id="IPR023485">
    <property type="entry name" value="Ptyr_pPase"/>
</dbReference>
<proteinExistence type="predicted"/>
<dbReference type="AlphaFoldDB" id="A0A4R6E8D7"/>
<dbReference type="InterPro" id="IPR036196">
    <property type="entry name" value="Ptyr_pPase_sf"/>
</dbReference>
<gene>
    <name evidence="2" type="ORF">C7389_104178</name>
</gene>
<dbReference type="Proteomes" id="UP000295129">
    <property type="component" value="Unassembled WGS sequence"/>
</dbReference>
<sequence>MSGPLARARALVAANYGTPRGWVRYLLGQWDGIAGPPARFRQLQPAAIRRLVFVCLGNINRSAFACAVAGREAVSCCSIGLSTTSGAPATPEAIATAAELGYALDSHQATNLADFEAGEGDLYVVMELRHAQRLAARGIPAGNIVLLGHWARPLRYHIHDPHTLSPEYFRSCFAVIQPAVLHLIRELRLAASPCTRR</sequence>
<keyword evidence="3" id="KW-1185">Reference proteome</keyword>
<comment type="caution">
    <text evidence="2">The sequence shown here is derived from an EMBL/GenBank/DDBJ whole genome shotgun (WGS) entry which is preliminary data.</text>
</comment>
<evidence type="ECO:0000313" key="3">
    <source>
        <dbReference type="Proteomes" id="UP000295129"/>
    </source>
</evidence>
<name>A0A4R6E8D7_9RHOO</name>
<dbReference type="Pfam" id="PF01451">
    <property type="entry name" value="LMWPc"/>
    <property type="match status" value="1"/>
</dbReference>
<reference evidence="2 3" key="1">
    <citation type="submission" date="2019-03" db="EMBL/GenBank/DDBJ databases">
        <title>Genomic Encyclopedia of Type Strains, Phase IV (KMG-IV): sequencing the most valuable type-strain genomes for metagenomic binning, comparative biology and taxonomic classification.</title>
        <authorList>
            <person name="Goeker M."/>
        </authorList>
    </citation>
    <scope>NUCLEOTIDE SEQUENCE [LARGE SCALE GENOMIC DNA]</scope>
    <source>
        <strain evidence="2 3">DSM 12121</strain>
    </source>
</reference>
<dbReference type="Gene3D" id="3.40.50.2300">
    <property type="match status" value="1"/>
</dbReference>
<dbReference type="SMART" id="SM00226">
    <property type="entry name" value="LMWPc"/>
    <property type="match status" value="1"/>
</dbReference>
<accession>A0A4R6E8D7</accession>
<dbReference type="EMBL" id="SNVV01000004">
    <property type="protein sequence ID" value="TDN53824.1"/>
    <property type="molecule type" value="Genomic_DNA"/>
</dbReference>
<dbReference type="RefSeq" id="WP_162851688.1">
    <property type="nucleotide sequence ID" value="NZ_SNVV01000004.1"/>
</dbReference>
<feature type="domain" description="Phosphotyrosine protein phosphatase I" evidence="1">
    <location>
        <begin position="49"/>
        <end position="186"/>
    </location>
</feature>